<dbReference type="CDD" id="cd00293">
    <property type="entry name" value="USP-like"/>
    <property type="match status" value="1"/>
</dbReference>
<accession>A0A4R5N9I5</accession>
<comment type="similarity">
    <text evidence="1">Belongs to the universal stress protein A family.</text>
</comment>
<dbReference type="RefSeq" id="WP_010007398.1">
    <property type="nucleotide sequence ID" value="NZ_JAGYGP010000002.1"/>
</dbReference>
<dbReference type="Pfam" id="PF00582">
    <property type="entry name" value="Usp"/>
    <property type="match status" value="1"/>
</dbReference>
<sequence length="143" mass="15357">MINTIVIPTDGSDTALRAIKYGIGLAKKFDAKIIIVSVIQYPIVTAHTGGPILYEPISDGFDKAANENVSEAIDLIKAEGVAYDALIEKGDPRFVLTTQVVDQFHPDLIVMGKTGTNALTRLLIGSTARYVAENAETNVLLVK</sequence>
<dbReference type="EMBL" id="PUFI01000009">
    <property type="protein sequence ID" value="TDG68806.1"/>
    <property type="molecule type" value="Genomic_DNA"/>
</dbReference>
<name>A0A4R5N9I5_9LACO</name>
<dbReference type="InterPro" id="IPR006015">
    <property type="entry name" value="Universal_stress_UspA"/>
</dbReference>
<evidence type="ECO:0000313" key="4">
    <source>
        <dbReference type="Proteomes" id="UP000295681"/>
    </source>
</evidence>
<feature type="domain" description="UspA" evidence="2">
    <location>
        <begin position="1"/>
        <end position="143"/>
    </location>
</feature>
<dbReference type="STRING" id="907931.GCA_000165675_01216"/>
<keyword evidence="4" id="KW-1185">Reference proteome</keyword>
<evidence type="ECO:0000259" key="2">
    <source>
        <dbReference type="Pfam" id="PF00582"/>
    </source>
</evidence>
<dbReference type="PANTHER" id="PTHR46268">
    <property type="entry name" value="STRESS RESPONSE PROTEIN NHAX"/>
    <property type="match status" value="1"/>
</dbReference>
<dbReference type="InterPro" id="IPR006016">
    <property type="entry name" value="UspA"/>
</dbReference>
<dbReference type="PRINTS" id="PR01438">
    <property type="entry name" value="UNVRSLSTRESS"/>
</dbReference>
<dbReference type="AlphaFoldDB" id="A0A4R5N9I5"/>
<gene>
    <name evidence="3" type="ORF">C5L23_000725</name>
</gene>
<dbReference type="InterPro" id="IPR014729">
    <property type="entry name" value="Rossmann-like_a/b/a_fold"/>
</dbReference>
<protein>
    <recommendedName>
        <fullName evidence="2">UspA domain-containing protein</fullName>
    </recommendedName>
</protein>
<comment type="caution">
    <text evidence="3">The sequence shown here is derived from an EMBL/GenBank/DDBJ whole genome shotgun (WGS) entry which is preliminary data.</text>
</comment>
<proteinExistence type="inferred from homology"/>
<reference evidence="3 4" key="1">
    <citation type="journal article" date="2019" name="Appl. Microbiol. Biotechnol.">
        <title>Uncovering carbohydrate metabolism through a genotype-phenotype association study of 56 lactic acid bacteria genomes.</title>
        <authorList>
            <person name="Buron-Moles G."/>
            <person name="Chailyan A."/>
            <person name="Dolejs I."/>
            <person name="Forster J."/>
            <person name="Miks M.H."/>
        </authorList>
    </citation>
    <scope>NUCLEOTIDE SEQUENCE [LARGE SCALE GENOMIC DNA]</scope>
    <source>
        <strain evidence="3 4">ATCC 700006</strain>
    </source>
</reference>
<evidence type="ECO:0000256" key="1">
    <source>
        <dbReference type="ARBA" id="ARBA00008791"/>
    </source>
</evidence>
<organism evidence="3 4">
    <name type="scientific">Leuconostoc fallax</name>
    <dbReference type="NCBI Taxonomy" id="1251"/>
    <lineage>
        <taxon>Bacteria</taxon>
        <taxon>Bacillati</taxon>
        <taxon>Bacillota</taxon>
        <taxon>Bacilli</taxon>
        <taxon>Lactobacillales</taxon>
        <taxon>Lactobacillaceae</taxon>
        <taxon>Leuconostoc</taxon>
    </lineage>
</organism>
<dbReference type="Proteomes" id="UP000295681">
    <property type="component" value="Unassembled WGS sequence"/>
</dbReference>
<evidence type="ECO:0000313" key="3">
    <source>
        <dbReference type="EMBL" id="TDG68806.1"/>
    </source>
</evidence>
<dbReference type="SUPFAM" id="SSF52402">
    <property type="entry name" value="Adenine nucleotide alpha hydrolases-like"/>
    <property type="match status" value="1"/>
</dbReference>
<dbReference type="PANTHER" id="PTHR46268:SF6">
    <property type="entry name" value="UNIVERSAL STRESS PROTEIN UP12"/>
    <property type="match status" value="1"/>
</dbReference>
<dbReference type="Gene3D" id="3.40.50.620">
    <property type="entry name" value="HUPs"/>
    <property type="match status" value="1"/>
</dbReference>